<gene>
    <name evidence="5" type="ORF">ATK86_3879</name>
</gene>
<reference evidence="5 6" key="1">
    <citation type="submission" date="2017-12" db="EMBL/GenBank/DDBJ databases">
        <title>Sequencing the genomes of 1000 Actinobacteria strains.</title>
        <authorList>
            <person name="Klenk H.-P."/>
        </authorList>
    </citation>
    <scope>NUCLEOTIDE SEQUENCE [LARGE SCALE GENOMIC DNA]</scope>
    <source>
        <strain evidence="5 6">DSM 44489</strain>
    </source>
</reference>
<keyword evidence="2" id="KW-0238">DNA-binding</keyword>
<dbReference type="PROSITE" id="PS51898">
    <property type="entry name" value="TYR_RECOMBINASE"/>
    <property type="match status" value="1"/>
</dbReference>
<comment type="caution">
    <text evidence="5">The sequence shown here is derived from an EMBL/GenBank/DDBJ whole genome shotgun (WGS) entry which is preliminary data.</text>
</comment>
<name>A0A2N3VD08_9NOCA</name>
<evidence type="ECO:0000259" key="4">
    <source>
        <dbReference type="PROSITE" id="PS51898"/>
    </source>
</evidence>
<dbReference type="Proteomes" id="UP000233766">
    <property type="component" value="Unassembled WGS sequence"/>
</dbReference>
<dbReference type="InterPro" id="IPR011010">
    <property type="entry name" value="DNA_brk_join_enz"/>
</dbReference>
<dbReference type="Gene3D" id="1.10.150.130">
    <property type="match status" value="1"/>
</dbReference>
<dbReference type="GO" id="GO:0006310">
    <property type="term" value="P:DNA recombination"/>
    <property type="evidence" value="ECO:0007669"/>
    <property type="project" value="UniProtKB-KW"/>
</dbReference>
<dbReference type="InterPro" id="IPR002104">
    <property type="entry name" value="Integrase_catalytic"/>
</dbReference>
<dbReference type="InterPro" id="IPR010998">
    <property type="entry name" value="Integrase_recombinase_N"/>
</dbReference>
<accession>A0A2N3VD08</accession>
<dbReference type="GO" id="GO:0015074">
    <property type="term" value="P:DNA integration"/>
    <property type="evidence" value="ECO:0007669"/>
    <property type="project" value="InterPro"/>
</dbReference>
<dbReference type="EMBL" id="PJMW01000002">
    <property type="protein sequence ID" value="PKV79485.1"/>
    <property type="molecule type" value="Genomic_DNA"/>
</dbReference>
<dbReference type="Pfam" id="PF00589">
    <property type="entry name" value="Phage_integrase"/>
    <property type="match status" value="1"/>
</dbReference>
<comment type="similarity">
    <text evidence="1">Belongs to the 'phage' integrase family.</text>
</comment>
<feature type="domain" description="Tyr recombinase" evidence="4">
    <location>
        <begin position="232"/>
        <end position="432"/>
    </location>
</feature>
<dbReference type="AlphaFoldDB" id="A0A2N3VD08"/>
<dbReference type="PANTHER" id="PTHR30349">
    <property type="entry name" value="PHAGE INTEGRASE-RELATED"/>
    <property type="match status" value="1"/>
</dbReference>
<evidence type="ECO:0000313" key="5">
    <source>
        <dbReference type="EMBL" id="PKV79485.1"/>
    </source>
</evidence>
<evidence type="ECO:0000313" key="6">
    <source>
        <dbReference type="Proteomes" id="UP000233766"/>
    </source>
</evidence>
<proteinExistence type="inferred from homology"/>
<dbReference type="SUPFAM" id="SSF56349">
    <property type="entry name" value="DNA breaking-rejoining enzymes"/>
    <property type="match status" value="1"/>
</dbReference>
<dbReference type="Gene3D" id="1.10.443.10">
    <property type="entry name" value="Intergrase catalytic core"/>
    <property type="match status" value="1"/>
</dbReference>
<sequence>MRRGRPPRPLGVPGKPMLTEISPGRWSARVYVRDTSGRRREVTRVSPLKLSAQGRAVPDRTGQRALEAVLRAAVDIRAELDEALSDSMTVRELWEHYREHLISLGRTEGTLLRYKEVADMFDTAFGGRRLFEVSTSVVEAFLTKVGHAKGPSTMRMGRIVLSGMFGFAVRRTPMQTNPVRETKLARNIAPKGRTGGAGGLTIDQLRFILSAVRTSQVPCPRKLSKAERQRGTPVKAYTPPTVAEYCEGADLVDIITVYAATGLRRSQMLGMLWSDIDLEAQTLCLTGKVVRVPGKGLVRDTREEDPKNRPGTTALPEFAVEVLRLRKAALAERRLTSPPRPGTDDLDLVFPSAVWTLRDPQNVGHAWQRVREALGIAEDITAHSFRHAMATILDDAGLSARITADVLRQADVSTAQKYYLERGRPHKVAADIVDNALTGQPD</sequence>
<dbReference type="PANTHER" id="PTHR30349:SF41">
    <property type="entry name" value="INTEGRASE_RECOMBINASE PROTEIN MJ0367-RELATED"/>
    <property type="match status" value="1"/>
</dbReference>
<keyword evidence="6" id="KW-1185">Reference proteome</keyword>
<evidence type="ECO:0000256" key="2">
    <source>
        <dbReference type="ARBA" id="ARBA00023125"/>
    </source>
</evidence>
<protein>
    <submittedName>
        <fullName evidence="5">Site-specific recombinase XerD</fullName>
    </submittedName>
</protein>
<keyword evidence="3" id="KW-0233">DNA recombination</keyword>
<dbReference type="InterPro" id="IPR013762">
    <property type="entry name" value="Integrase-like_cat_sf"/>
</dbReference>
<dbReference type="InterPro" id="IPR050090">
    <property type="entry name" value="Tyrosine_recombinase_XerCD"/>
</dbReference>
<evidence type="ECO:0000256" key="1">
    <source>
        <dbReference type="ARBA" id="ARBA00008857"/>
    </source>
</evidence>
<organism evidence="5 6">
    <name type="scientific">Nocardia fluminea</name>
    <dbReference type="NCBI Taxonomy" id="134984"/>
    <lineage>
        <taxon>Bacteria</taxon>
        <taxon>Bacillati</taxon>
        <taxon>Actinomycetota</taxon>
        <taxon>Actinomycetes</taxon>
        <taxon>Mycobacteriales</taxon>
        <taxon>Nocardiaceae</taxon>
        <taxon>Nocardia</taxon>
    </lineage>
</organism>
<dbReference type="GO" id="GO:0003677">
    <property type="term" value="F:DNA binding"/>
    <property type="evidence" value="ECO:0007669"/>
    <property type="project" value="UniProtKB-KW"/>
</dbReference>
<dbReference type="OrthoDB" id="4326943at2"/>
<evidence type="ECO:0000256" key="3">
    <source>
        <dbReference type="ARBA" id="ARBA00023172"/>
    </source>
</evidence>